<dbReference type="AlphaFoldDB" id="U6Q286"/>
<sequence>MANLKLDLSQDYATQMLSFYLYGEEG</sequence>
<name>U6Q286_9NEIS</name>
<reference evidence="1 2" key="1">
    <citation type="submission" date="2010-03" db="EMBL/GenBank/DDBJ databases">
        <authorList>
            <consortium name="The Broad Institute Genome Sequencing Platform"/>
            <person name="Ward D."/>
            <person name="Earl A."/>
            <person name="Feldgarden M."/>
            <person name="Gevers D."/>
            <person name="Young S."/>
            <person name="Zeng Q."/>
            <person name="Koehrsen M."/>
            <person name="Alvarado L."/>
            <person name="Berlin A.M."/>
            <person name="Borenstein D."/>
            <person name="Chapman S.B."/>
            <person name="Chen Z."/>
            <person name="Engels R."/>
            <person name="Freedman E."/>
            <person name="Gellesch M."/>
            <person name="Goldberg J."/>
            <person name="Griggs A."/>
            <person name="Gujja S."/>
            <person name="Heilman E.R."/>
            <person name="Heiman D.I."/>
            <person name="Hepburn T.A."/>
            <person name="Howarth C."/>
            <person name="Jen D."/>
            <person name="Larson L."/>
            <person name="Mehta T."/>
            <person name="Park D."/>
            <person name="Pearson M."/>
            <person name="Richards J."/>
            <person name="Roberts A."/>
            <person name="Saif S."/>
            <person name="Shea T.D."/>
            <person name="Shenoy N."/>
            <person name="Sisk P."/>
            <person name="Stolte C."/>
            <person name="Sykes S.N."/>
            <person name="Walk T."/>
            <person name="White J."/>
            <person name="Yandava C."/>
            <person name="Izard J."/>
            <person name="Baranova O.V."/>
            <person name="Blanton J.M."/>
            <person name="Tanner A.C."/>
            <person name="Dewhirst F."/>
            <person name="Haas B."/>
            <person name="Nusbaum C."/>
            <person name="Birren B."/>
        </authorList>
    </citation>
    <scope>NUCLEOTIDE SEQUENCE [LARGE SCALE GENOMIC DNA]</scope>
    <source>
        <strain evidence="1 2">ATCC 29453</strain>
    </source>
</reference>
<protein>
    <submittedName>
        <fullName evidence="1">Uncharacterized protein</fullName>
    </submittedName>
</protein>
<proteinExistence type="predicted"/>
<reference evidence="1 2" key="2">
    <citation type="submission" date="2011-10" db="EMBL/GenBank/DDBJ databases">
        <title>The Genome Sequence of Simonsiella muelleri ATCC 29453.</title>
        <authorList>
            <consortium name="The Broad Institute Genome Sequencing Platform"/>
            <consortium name="The Broad Institute Genome Sequencing Center for Infectious Disease"/>
            <person name="Earl A."/>
            <person name="Ward D."/>
            <person name="Feldgarden M."/>
            <person name="Gevers D."/>
            <person name="Izard J."/>
            <person name="Baranova O.V."/>
            <person name="Blanton J.M."/>
            <person name="Tanner A.C."/>
            <person name="Dewhirst F."/>
            <person name="Young S.K."/>
            <person name="Zeng Q."/>
            <person name="Gargeya S."/>
            <person name="Fitzgerald M."/>
            <person name="Haas B."/>
            <person name="Abouelleil A."/>
            <person name="Alvarado L."/>
            <person name="Arachchi H.M."/>
            <person name="Berlin A."/>
            <person name="Brown A."/>
            <person name="Chapman S.B."/>
            <person name="Chen Z."/>
            <person name="Dunbar C."/>
            <person name="Freedman E."/>
            <person name="Gearin G."/>
            <person name="Goldberg J."/>
            <person name="Griggs A."/>
            <person name="Gujja S."/>
            <person name="Heiman D."/>
            <person name="Howarth C."/>
            <person name="Larson L."/>
            <person name="Lui A."/>
            <person name="MacDonald P.J.P."/>
            <person name="Montmayeur A."/>
            <person name="Murphy C."/>
            <person name="Neiman D."/>
            <person name="Pearson M."/>
            <person name="Priest M."/>
            <person name="Roberts A."/>
            <person name="Saif S."/>
            <person name="Shea T."/>
            <person name="Shenoy N."/>
            <person name="Sisk P."/>
            <person name="Stolte C."/>
            <person name="Sykes S."/>
            <person name="Wortman J."/>
            <person name="Nusbaum C."/>
            <person name="Birren B."/>
        </authorList>
    </citation>
    <scope>NUCLEOTIDE SEQUENCE [LARGE SCALE GENOMIC DNA]</scope>
    <source>
        <strain evidence="1 2">ATCC 29453</strain>
    </source>
</reference>
<gene>
    <name evidence="1" type="ORF">HMPREF9021_02543</name>
</gene>
<keyword evidence="2" id="KW-1185">Reference proteome</keyword>
<comment type="caution">
    <text evidence="1">The sequence shown here is derived from an EMBL/GenBank/DDBJ whole genome shotgun (WGS) entry which is preliminary data.</text>
</comment>
<accession>U6Q286</accession>
<organism evidence="1 2">
    <name type="scientific">Simonsiella muelleri ATCC 29453</name>
    <dbReference type="NCBI Taxonomy" id="641147"/>
    <lineage>
        <taxon>Bacteria</taxon>
        <taxon>Pseudomonadati</taxon>
        <taxon>Pseudomonadota</taxon>
        <taxon>Betaproteobacteria</taxon>
        <taxon>Neisseriales</taxon>
        <taxon>Neisseriaceae</taxon>
        <taxon>Simonsiella</taxon>
    </lineage>
</organism>
<dbReference type="EMBL" id="ADCY02000032">
    <property type="protein sequence ID" value="EJZ50220.1"/>
    <property type="molecule type" value="Genomic_DNA"/>
</dbReference>
<evidence type="ECO:0000313" key="2">
    <source>
        <dbReference type="Proteomes" id="UP000017813"/>
    </source>
</evidence>
<evidence type="ECO:0000313" key="1">
    <source>
        <dbReference type="EMBL" id="EJZ50220.1"/>
    </source>
</evidence>
<feature type="non-terminal residue" evidence="1">
    <location>
        <position position="26"/>
    </location>
</feature>
<dbReference type="HOGENOM" id="CLU_3418084_0_0_4"/>
<dbReference type="Proteomes" id="UP000017813">
    <property type="component" value="Unassembled WGS sequence"/>
</dbReference>